<dbReference type="PANTHER" id="PTHR38926">
    <property type="entry name" value="F-BOX DOMAIN CONTAINING PROTEIN, EXPRESSED"/>
    <property type="match status" value="1"/>
</dbReference>
<feature type="domain" description="F-box" evidence="1">
    <location>
        <begin position="22"/>
        <end position="80"/>
    </location>
</feature>
<dbReference type="InterPro" id="IPR001810">
    <property type="entry name" value="F-box_dom"/>
</dbReference>
<dbReference type="PANTHER" id="PTHR38926:SF5">
    <property type="entry name" value="F-BOX AND LEUCINE-RICH REPEAT PROTEIN 6"/>
    <property type="match status" value="1"/>
</dbReference>
<name>A0AAD7FDV8_9AGAR</name>
<dbReference type="InterPro" id="IPR036047">
    <property type="entry name" value="F-box-like_dom_sf"/>
</dbReference>
<dbReference type="InterPro" id="IPR032675">
    <property type="entry name" value="LRR_dom_sf"/>
</dbReference>
<evidence type="ECO:0000259" key="1">
    <source>
        <dbReference type="Pfam" id="PF12937"/>
    </source>
</evidence>
<dbReference type="SUPFAM" id="SSF81383">
    <property type="entry name" value="F-box domain"/>
    <property type="match status" value="1"/>
</dbReference>
<dbReference type="AlphaFoldDB" id="A0AAD7FDV8"/>
<comment type="caution">
    <text evidence="2">The sequence shown here is derived from an EMBL/GenBank/DDBJ whole genome shotgun (WGS) entry which is preliminary data.</text>
</comment>
<dbReference type="EMBL" id="JARKIF010000020">
    <property type="protein sequence ID" value="KAJ7618062.1"/>
    <property type="molecule type" value="Genomic_DNA"/>
</dbReference>
<accession>A0AAD7FDV8</accession>
<dbReference type="Gene3D" id="3.80.10.10">
    <property type="entry name" value="Ribonuclease Inhibitor"/>
    <property type="match status" value="1"/>
</dbReference>
<dbReference type="Pfam" id="PF12937">
    <property type="entry name" value="F-box-like"/>
    <property type="match status" value="1"/>
</dbReference>
<organism evidence="2 3">
    <name type="scientific">Roridomyces roridus</name>
    <dbReference type="NCBI Taxonomy" id="1738132"/>
    <lineage>
        <taxon>Eukaryota</taxon>
        <taxon>Fungi</taxon>
        <taxon>Dikarya</taxon>
        <taxon>Basidiomycota</taxon>
        <taxon>Agaricomycotina</taxon>
        <taxon>Agaricomycetes</taxon>
        <taxon>Agaricomycetidae</taxon>
        <taxon>Agaricales</taxon>
        <taxon>Marasmiineae</taxon>
        <taxon>Mycenaceae</taxon>
        <taxon>Roridomyces</taxon>
    </lineage>
</organism>
<dbReference type="SUPFAM" id="SSF52047">
    <property type="entry name" value="RNI-like"/>
    <property type="match status" value="1"/>
</dbReference>
<gene>
    <name evidence="2" type="ORF">FB45DRAFT_933221</name>
</gene>
<proteinExistence type="predicted"/>
<sequence length="461" mass="50676">MPFLRLSSSRISNFIPRHVTGIHSLPPELLCEIFLELPDHAFSLHSDGRSAPPVHALSHVCRGWRSVAQELCPSLWTDIRILHCRVGQPAMVEAYLRRSGGLLLDIVLDIHDTVEYLDDRPFWQVLLRVWSAAGRWRSLQLRTTLANFAAIRENLGGASVETPLLESLALFAVGNEYTSAIDDLLSGVATQATRVGCDHVHIQGMPMLKALMLHGVKLETDVSLFAPRLETLDLSFAPHGSAFLTSLAEQFHSDAEDLPLVPGIRHLTLRGSHIPESTALISYLSHLTALTLGNVDGIDAPSLCRSINASLLEELSLEKVTNAFWLAFSSVQMTFPVLHTLTLSSNSIAGHFLPGPNGVEFPALTRLRLSDFASCSNLITELGVSALESAAFIPWRTLTDLTVTGDPDYRALRTLVDARSAMGVPIRSLTVDSPLFIDASALNWLKRNVEEFTRVVPNPRR</sequence>
<reference evidence="2" key="1">
    <citation type="submission" date="2023-03" db="EMBL/GenBank/DDBJ databases">
        <title>Massive genome expansion in bonnet fungi (Mycena s.s.) driven by repeated elements and novel gene families across ecological guilds.</title>
        <authorList>
            <consortium name="Lawrence Berkeley National Laboratory"/>
            <person name="Harder C.B."/>
            <person name="Miyauchi S."/>
            <person name="Viragh M."/>
            <person name="Kuo A."/>
            <person name="Thoen E."/>
            <person name="Andreopoulos B."/>
            <person name="Lu D."/>
            <person name="Skrede I."/>
            <person name="Drula E."/>
            <person name="Henrissat B."/>
            <person name="Morin E."/>
            <person name="Kohler A."/>
            <person name="Barry K."/>
            <person name="LaButti K."/>
            <person name="Morin E."/>
            <person name="Salamov A."/>
            <person name="Lipzen A."/>
            <person name="Mereny Z."/>
            <person name="Hegedus B."/>
            <person name="Baldrian P."/>
            <person name="Stursova M."/>
            <person name="Weitz H."/>
            <person name="Taylor A."/>
            <person name="Grigoriev I.V."/>
            <person name="Nagy L.G."/>
            <person name="Martin F."/>
            <person name="Kauserud H."/>
        </authorList>
    </citation>
    <scope>NUCLEOTIDE SEQUENCE</scope>
    <source>
        <strain evidence="2">9284</strain>
    </source>
</reference>
<evidence type="ECO:0000313" key="3">
    <source>
        <dbReference type="Proteomes" id="UP001221142"/>
    </source>
</evidence>
<evidence type="ECO:0000313" key="2">
    <source>
        <dbReference type="EMBL" id="KAJ7618062.1"/>
    </source>
</evidence>
<keyword evidence="3" id="KW-1185">Reference proteome</keyword>
<dbReference type="Proteomes" id="UP001221142">
    <property type="component" value="Unassembled WGS sequence"/>
</dbReference>
<protein>
    <recommendedName>
        <fullName evidence="1">F-box domain-containing protein</fullName>
    </recommendedName>
</protein>
<dbReference type="Gene3D" id="1.20.1280.50">
    <property type="match status" value="1"/>
</dbReference>